<accession>A0A7Y2RFR1</accession>
<sequence>MAELGQYLELKRKIQPETCEEFGYDWEGAQVNQISTDNFSSCKEIQMELHKPFCVIALTIDQAKEFLEQQLAAIREVDPNYILADQPSQHFKSASSLPS</sequence>
<evidence type="ECO:0000313" key="2">
    <source>
        <dbReference type="Proteomes" id="UP000569202"/>
    </source>
</evidence>
<comment type="caution">
    <text evidence="1">The sequence shown here is derived from an EMBL/GenBank/DDBJ whole genome shotgun (WGS) entry which is preliminary data.</text>
</comment>
<dbReference type="Proteomes" id="UP000569202">
    <property type="component" value="Unassembled WGS sequence"/>
</dbReference>
<reference evidence="1 2" key="1">
    <citation type="submission" date="2020-04" db="EMBL/GenBank/DDBJ databases">
        <title>Acinetobacter Taxon 24.</title>
        <authorList>
            <person name="Nemec A."/>
            <person name="Radolfova-Krizova L."/>
            <person name="Higgins P.G."/>
            <person name="Spanelova P."/>
        </authorList>
    </citation>
    <scope>NUCLEOTIDE SEQUENCE [LARGE SCALE GENOMIC DNA]</scope>
    <source>
        <strain evidence="1 2">ANC 5380</strain>
    </source>
</reference>
<organism evidence="1 2">
    <name type="scientific">Acinetobacter terrae</name>
    <dbReference type="NCBI Taxonomy" id="2731247"/>
    <lineage>
        <taxon>Bacteria</taxon>
        <taxon>Pseudomonadati</taxon>
        <taxon>Pseudomonadota</taxon>
        <taxon>Gammaproteobacteria</taxon>
        <taxon>Moraxellales</taxon>
        <taxon>Moraxellaceae</taxon>
        <taxon>Acinetobacter</taxon>
        <taxon>Acinetobacter Taxon 24</taxon>
    </lineage>
</organism>
<dbReference type="EMBL" id="JABERL010000022">
    <property type="protein sequence ID" value="NNH77858.1"/>
    <property type="molecule type" value="Genomic_DNA"/>
</dbReference>
<name>A0A7Y2RFR1_9GAMM</name>
<gene>
    <name evidence="1" type="ORF">HLH17_09330</name>
</gene>
<dbReference type="RefSeq" id="WP_171540444.1">
    <property type="nucleotide sequence ID" value="NZ_JABERL010000022.1"/>
</dbReference>
<evidence type="ECO:0000313" key="1">
    <source>
        <dbReference type="EMBL" id="NNH77858.1"/>
    </source>
</evidence>
<dbReference type="AlphaFoldDB" id="A0A7Y2RFR1"/>
<protein>
    <submittedName>
        <fullName evidence="1">Uncharacterized protein</fullName>
    </submittedName>
</protein>
<proteinExistence type="predicted"/>